<dbReference type="InterPro" id="IPR039536">
    <property type="entry name" value="TetR_C_Proteobacteria"/>
</dbReference>
<evidence type="ECO:0000259" key="5">
    <source>
        <dbReference type="PROSITE" id="PS50977"/>
    </source>
</evidence>
<dbReference type="InterPro" id="IPR050109">
    <property type="entry name" value="HTH-type_TetR-like_transc_reg"/>
</dbReference>
<keyword evidence="3" id="KW-0804">Transcription</keyword>
<dbReference type="GO" id="GO:0045892">
    <property type="term" value="P:negative regulation of DNA-templated transcription"/>
    <property type="evidence" value="ECO:0007669"/>
    <property type="project" value="UniProtKB-ARBA"/>
</dbReference>
<dbReference type="PROSITE" id="PS50977">
    <property type="entry name" value="HTH_TETR_2"/>
    <property type="match status" value="1"/>
</dbReference>
<dbReference type="Gene3D" id="1.10.357.10">
    <property type="entry name" value="Tetracycline Repressor, domain 2"/>
    <property type="match status" value="1"/>
</dbReference>
<dbReference type="PRINTS" id="PR00455">
    <property type="entry name" value="HTHTETR"/>
</dbReference>
<dbReference type="GO" id="GO:0003700">
    <property type="term" value="F:DNA-binding transcription factor activity"/>
    <property type="evidence" value="ECO:0007669"/>
    <property type="project" value="TreeGrafter"/>
</dbReference>
<reference evidence="6" key="2">
    <citation type="submission" date="2020-09" db="EMBL/GenBank/DDBJ databases">
        <authorList>
            <person name="Sun Q."/>
            <person name="Ohkuma M."/>
        </authorList>
    </citation>
    <scope>NUCLEOTIDE SEQUENCE</scope>
    <source>
        <strain evidence="6">JCM 3276</strain>
    </source>
</reference>
<gene>
    <name evidence="6" type="ORF">GCM10010171_46470</name>
</gene>
<sequence>MVRAEEQTPGRQRRTEHKRAVILDAAEALFVSAGYELTGVDAIAARAGVSKRTVYDHFGDKQSLFHAVLVRVNEALATAVRAAIDEEITDGRDLRAALTAFALRVATRTFPSSEYAAFRRLTTHDRTAPRLAVPDYPERMLEERFTRLAADGAMAEANPRRAVQHFTALTLLLALDAAKDDPGEPEIRAIIADGVDVFLRAYGPRRR</sequence>
<keyword evidence="1" id="KW-0805">Transcription regulation</keyword>
<dbReference type="AlphaFoldDB" id="A0A918GM12"/>
<evidence type="ECO:0000256" key="1">
    <source>
        <dbReference type="ARBA" id="ARBA00023015"/>
    </source>
</evidence>
<proteinExistence type="predicted"/>
<dbReference type="InterPro" id="IPR001647">
    <property type="entry name" value="HTH_TetR"/>
</dbReference>
<dbReference type="Pfam" id="PF00440">
    <property type="entry name" value="TetR_N"/>
    <property type="match status" value="1"/>
</dbReference>
<protein>
    <submittedName>
        <fullName evidence="6">Transcriptional regulator</fullName>
    </submittedName>
</protein>
<name>A0A918GM12_9PSEU</name>
<accession>A0A918GM12</accession>
<comment type="caution">
    <text evidence="6">The sequence shown here is derived from an EMBL/GenBank/DDBJ whole genome shotgun (WGS) entry which is preliminary data.</text>
</comment>
<dbReference type="RefSeq" id="WP_189212685.1">
    <property type="nucleotide sequence ID" value="NZ_BMRB01000004.1"/>
</dbReference>
<feature type="DNA-binding region" description="H-T-H motif" evidence="4">
    <location>
        <begin position="39"/>
        <end position="58"/>
    </location>
</feature>
<keyword evidence="2 4" id="KW-0238">DNA-binding</keyword>
<evidence type="ECO:0000256" key="3">
    <source>
        <dbReference type="ARBA" id="ARBA00023163"/>
    </source>
</evidence>
<organism evidence="6 7">
    <name type="scientific">Actinokineospora fastidiosa</name>
    <dbReference type="NCBI Taxonomy" id="1816"/>
    <lineage>
        <taxon>Bacteria</taxon>
        <taxon>Bacillati</taxon>
        <taxon>Actinomycetota</taxon>
        <taxon>Actinomycetes</taxon>
        <taxon>Pseudonocardiales</taxon>
        <taxon>Pseudonocardiaceae</taxon>
        <taxon>Actinokineospora</taxon>
    </lineage>
</organism>
<evidence type="ECO:0000256" key="2">
    <source>
        <dbReference type="ARBA" id="ARBA00023125"/>
    </source>
</evidence>
<dbReference type="PANTHER" id="PTHR30055:SF146">
    <property type="entry name" value="HTH-TYPE TRANSCRIPTIONAL DUAL REGULATOR CECR"/>
    <property type="match status" value="1"/>
</dbReference>
<dbReference type="GO" id="GO:0000976">
    <property type="term" value="F:transcription cis-regulatory region binding"/>
    <property type="evidence" value="ECO:0007669"/>
    <property type="project" value="TreeGrafter"/>
</dbReference>
<evidence type="ECO:0000313" key="7">
    <source>
        <dbReference type="Proteomes" id="UP000660680"/>
    </source>
</evidence>
<dbReference type="Proteomes" id="UP000660680">
    <property type="component" value="Unassembled WGS sequence"/>
</dbReference>
<dbReference type="FunFam" id="1.10.10.60:FF:000141">
    <property type="entry name" value="TetR family transcriptional regulator"/>
    <property type="match status" value="1"/>
</dbReference>
<dbReference type="InterPro" id="IPR009057">
    <property type="entry name" value="Homeodomain-like_sf"/>
</dbReference>
<dbReference type="Pfam" id="PF14246">
    <property type="entry name" value="TetR_C_7"/>
    <property type="match status" value="1"/>
</dbReference>
<reference evidence="6" key="1">
    <citation type="journal article" date="2014" name="Int. J. Syst. Evol. Microbiol.">
        <title>Complete genome sequence of Corynebacterium casei LMG S-19264T (=DSM 44701T), isolated from a smear-ripened cheese.</title>
        <authorList>
            <consortium name="US DOE Joint Genome Institute (JGI-PGF)"/>
            <person name="Walter F."/>
            <person name="Albersmeier A."/>
            <person name="Kalinowski J."/>
            <person name="Ruckert C."/>
        </authorList>
    </citation>
    <scope>NUCLEOTIDE SEQUENCE</scope>
    <source>
        <strain evidence="6">JCM 3276</strain>
    </source>
</reference>
<dbReference type="SUPFAM" id="SSF46689">
    <property type="entry name" value="Homeodomain-like"/>
    <property type="match status" value="1"/>
</dbReference>
<dbReference type="PANTHER" id="PTHR30055">
    <property type="entry name" value="HTH-TYPE TRANSCRIPTIONAL REGULATOR RUTR"/>
    <property type="match status" value="1"/>
</dbReference>
<dbReference type="EMBL" id="BMRB01000004">
    <property type="protein sequence ID" value="GGS46001.1"/>
    <property type="molecule type" value="Genomic_DNA"/>
</dbReference>
<evidence type="ECO:0000313" key="6">
    <source>
        <dbReference type="EMBL" id="GGS46001.1"/>
    </source>
</evidence>
<feature type="domain" description="HTH tetR-type" evidence="5">
    <location>
        <begin position="16"/>
        <end position="76"/>
    </location>
</feature>
<evidence type="ECO:0000256" key="4">
    <source>
        <dbReference type="PROSITE-ProRule" id="PRU00335"/>
    </source>
</evidence>
<keyword evidence="7" id="KW-1185">Reference proteome</keyword>